<dbReference type="OMA" id="CIHISIF"/>
<keyword evidence="3 6" id="KW-1133">Transmembrane helix</keyword>
<dbReference type="PANTHER" id="PTHR26451:SF897">
    <property type="entry name" value="TRACE AMINE-ASSOCIATED RECEPTOR 5-LIKE"/>
    <property type="match status" value="1"/>
</dbReference>
<feature type="domain" description="G-protein coupled receptors family 1 profile" evidence="7">
    <location>
        <begin position="1"/>
        <end position="214"/>
    </location>
</feature>
<dbReference type="PANTHER" id="PTHR26451">
    <property type="entry name" value="G_PROTEIN_RECEP_F1_2 DOMAIN-CONTAINING PROTEIN"/>
    <property type="match status" value="1"/>
</dbReference>
<reference evidence="8" key="1">
    <citation type="submission" date="2025-08" db="UniProtKB">
        <authorList>
            <consortium name="Ensembl"/>
        </authorList>
    </citation>
    <scope>IDENTIFICATION</scope>
</reference>
<dbReference type="Ensembl" id="ENSEBUT00000002777.1">
    <property type="protein sequence ID" value="ENSEBUP00000002424.1"/>
    <property type="gene ID" value="ENSEBUG00000001881.1"/>
</dbReference>
<keyword evidence="4 6" id="KW-0472">Membrane</keyword>
<keyword evidence="2 6" id="KW-0812">Transmembrane</keyword>
<evidence type="ECO:0000256" key="5">
    <source>
        <dbReference type="ARBA" id="ARBA00023224"/>
    </source>
</evidence>
<protein>
    <recommendedName>
        <fullName evidence="7">G-protein coupled receptors family 1 profile domain-containing protein</fullName>
    </recommendedName>
</protein>
<dbReference type="GO" id="GO:0016020">
    <property type="term" value="C:membrane"/>
    <property type="evidence" value="ECO:0007669"/>
    <property type="project" value="UniProtKB-SubCell"/>
</dbReference>
<evidence type="ECO:0000256" key="4">
    <source>
        <dbReference type="ARBA" id="ARBA00023136"/>
    </source>
</evidence>
<keyword evidence="9" id="KW-1185">Reference proteome</keyword>
<dbReference type="GO" id="GO:0007186">
    <property type="term" value="P:G protein-coupled receptor signaling pathway"/>
    <property type="evidence" value="ECO:0007669"/>
    <property type="project" value="InterPro"/>
</dbReference>
<dbReference type="Pfam" id="PF13853">
    <property type="entry name" value="7tm_4"/>
    <property type="match status" value="1"/>
</dbReference>
<organism evidence="8 9">
    <name type="scientific">Eptatretus burgeri</name>
    <name type="common">Inshore hagfish</name>
    <dbReference type="NCBI Taxonomy" id="7764"/>
    <lineage>
        <taxon>Eukaryota</taxon>
        <taxon>Metazoa</taxon>
        <taxon>Chordata</taxon>
        <taxon>Craniata</taxon>
        <taxon>Vertebrata</taxon>
        <taxon>Cyclostomata</taxon>
        <taxon>Myxini</taxon>
        <taxon>Myxiniformes</taxon>
        <taxon>Myxinidae</taxon>
        <taxon>Eptatretinae</taxon>
        <taxon>Eptatretus</taxon>
    </lineage>
</organism>
<dbReference type="InterPro" id="IPR017452">
    <property type="entry name" value="GPCR_Rhodpsn_7TM"/>
</dbReference>
<feature type="transmembrane region" description="Helical" evidence="6">
    <location>
        <begin position="21"/>
        <end position="42"/>
    </location>
</feature>
<evidence type="ECO:0000259" key="7">
    <source>
        <dbReference type="PROSITE" id="PS50262"/>
    </source>
</evidence>
<proteinExistence type="predicted"/>
<dbReference type="Gene3D" id="1.20.1070.10">
    <property type="entry name" value="Rhodopsin 7-helix transmembrane proteins"/>
    <property type="match status" value="1"/>
</dbReference>
<dbReference type="PRINTS" id="PR00245">
    <property type="entry name" value="OLFACTORYR"/>
</dbReference>
<dbReference type="InterPro" id="IPR052921">
    <property type="entry name" value="GPCR1_Superfamily_Member"/>
</dbReference>
<evidence type="ECO:0000313" key="8">
    <source>
        <dbReference type="Ensembl" id="ENSEBUP00000002424.1"/>
    </source>
</evidence>
<dbReference type="PROSITE" id="PS50262">
    <property type="entry name" value="G_PROTEIN_RECEP_F1_2"/>
    <property type="match status" value="1"/>
</dbReference>
<evidence type="ECO:0000256" key="2">
    <source>
        <dbReference type="ARBA" id="ARBA00022692"/>
    </source>
</evidence>
<reference evidence="8" key="2">
    <citation type="submission" date="2025-09" db="UniProtKB">
        <authorList>
            <consortium name="Ensembl"/>
        </authorList>
    </citation>
    <scope>IDENTIFICATION</scope>
</reference>
<dbReference type="Proteomes" id="UP000694388">
    <property type="component" value="Unplaced"/>
</dbReference>
<feature type="transmembrane region" description="Helical" evidence="6">
    <location>
        <begin position="71"/>
        <end position="92"/>
    </location>
</feature>
<evidence type="ECO:0000256" key="6">
    <source>
        <dbReference type="SAM" id="Phobius"/>
    </source>
</evidence>
<dbReference type="GO" id="GO:0004984">
    <property type="term" value="F:olfactory receptor activity"/>
    <property type="evidence" value="ECO:0007669"/>
    <property type="project" value="InterPro"/>
</dbReference>
<dbReference type="GeneTree" id="ENSGT00930000152706"/>
<keyword evidence="5" id="KW-0807">Transducer</keyword>
<evidence type="ECO:0000256" key="3">
    <source>
        <dbReference type="ARBA" id="ARBA00022989"/>
    </source>
</evidence>
<evidence type="ECO:0000256" key="1">
    <source>
        <dbReference type="ARBA" id="ARBA00004141"/>
    </source>
</evidence>
<feature type="transmembrane region" description="Helical" evidence="6">
    <location>
        <begin position="48"/>
        <end position="64"/>
    </location>
</feature>
<dbReference type="InterPro" id="IPR000725">
    <property type="entry name" value="Olfact_rcpt"/>
</dbReference>
<accession>A0A8C4N581</accession>
<name>A0A8C4N581_EPTBU</name>
<dbReference type="SUPFAM" id="SSF81321">
    <property type="entry name" value="Family A G protein-coupled receptor-like"/>
    <property type="match status" value="1"/>
</dbReference>
<sequence length="266" mass="30426">MSSILNSTIASRTEISFSECLFQMFCIHISIFQQCLTTWLMYVDRHWAIFYPYSYVALIANRGGAMKLATLVWTFGLLLSISFVEVATQLVFCNTTVVVRDFTCAFSPLAKSSCRNSYLPSMYTVSVLYFVFILTGFTAIYSTCSIILKCRKSTTEVNHKALHTCFTQLFVCLALFISFVLITLLKRFVRHPTGSFIMDLIGLTTPAFINPLIFGFRIQEVRLTLLLLYQKLRLRYNESSIIPSLSHHVKDIQCKNINGTNMDRRV</sequence>
<feature type="transmembrane region" description="Helical" evidence="6">
    <location>
        <begin position="127"/>
        <end position="148"/>
    </location>
</feature>
<dbReference type="AlphaFoldDB" id="A0A8C4N581"/>
<evidence type="ECO:0000313" key="9">
    <source>
        <dbReference type="Proteomes" id="UP000694388"/>
    </source>
</evidence>
<comment type="subcellular location">
    <subcellularLocation>
        <location evidence="1">Membrane</location>
        <topology evidence="1">Multi-pass membrane protein</topology>
    </subcellularLocation>
</comment>
<feature type="transmembrane region" description="Helical" evidence="6">
    <location>
        <begin position="169"/>
        <end position="189"/>
    </location>
</feature>
<feature type="transmembrane region" description="Helical" evidence="6">
    <location>
        <begin position="195"/>
        <end position="216"/>
    </location>
</feature>
<dbReference type="GO" id="GO:0005549">
    <property type="term" value="F:odorant binding"/>
    <property type="evidence" value="ECO:0007669"/>
    <property type="project" value="TreeGrafter"/>
</dbReference>